<dbReference type="EC" id="6.1.1.10" evidence="1"/>
<dbReference type="NCBIfam" id="TIGR00398">
    <property type="entry name" value="metG"/>
    <property type="match status" value="1"/>
</dbReference>
<organism evidence="12 13">
    <name type="scientific">Elysia marginata</name>
    <dbReference type="NCBI Taxonomy" id="1093978"/>
    <lineage>
        <taxon>Eukaryota</taxon>
        <taxon>Metazoa</taxon>
        <taxon>Spiralia</taxon>
        <taxon>Lophotrochozoa</taxon>
        <taxon>Mollusca</taxon>
        <taxon>Gastropoda</taxon>
        <taxon>Heterobranchia</taxon>
        <taxon>Euthyneura</taxon>
        <taxon>Panpulmonata</taxon>
        <taxon>Sacoglossa</taxon>
        <taxon>Placobranchoidea</taxon>
        <taxon>Plakobranchidae</taxon>
        <taxon>Elysia</taxon>
    </lineage>
</organism>
<dbReference type="GO" id="GO:0005524">
    <property type="term" value="F:ATP binding"/>
    <property type="evidence" value="ECO:0007669"/>
    <property type="project" value="UniProtKB-KW"/>
</dbReference>
<dbReference type="GO" id="GO:0005739">
    <property type="term" value="C:mitochondrion"/>
    <property type="evidence" value="ECO:0007669"/>
    <property type="project" value="UniProtKB-ARBA"/>
</dbReference>
<comment type="catalytic activity">
    <reaction evidence="9">
        <text>tRNA(Met) + L-methionine + ATP = L-methionyl-tRNA(Met) + AMP + diphosphate</text>
        <dbReference type="Rhea" id="RHEA:13481"/>
        <dbReference type="Rhea" id="RHEA-COMP:9667"/>
        <dbReference type="Rhea" id="RHEA-COMP:9698"/>
        <dbReference type="ChEBI" id="CHEBI:30616"/>
        <dbReference type="ChEBI" id="CHEBI:33019"/>
        <dbReference type="ChEBI" id="CHEBI:57844"/>
        <dbReference type="ChEBI" id="CHEBI:78442"/>
        <dbReference type="ChEBI" id="CHEBI:78530"/>
        <dbReference type="ChEBI" id="CHEBI:456215"/>
        <dbReference type="EC" id="6.1.1.10"/>
    </reaction>
</comment>
<comment type="caution">
    <text evidence="12">The sequence shown here is derived from an EMBL/GenBank/DDBJ whole genome shotgun (WGS) entry which is preliminary data.</text>
</comment>
<dbReference type="PANTHER" id="PTHR43326">
    <property type="entry name" value="METHIONYL-TRNA SYNTHETASE"/>
    <property type="match status" value="1"/>
</dbReference>
<proteinExistence type="inferred from homology"/>
<evidence type="ECO:0000256" key="3">
    <source>
        <dbReference type="ARBA" id="ARBA00022741"/>
    </source>
</evidence>
<evidence type="ECO:0000256" key="8">
    <source>
        <dbReference type="ARBA" id="ARBA00030331"/>
    </source>
</evidence>
<dbReference type="Gene3D" id="1.10.730.10">
    <property type="entry name" value="Isoleucyl-tRNA Synthetase, Domain 1"/>
    <property type="match status" value="1"/>
</dbReference>
<dbReference type="Proteomes" id="UP000762676">
    <property type="component" value="Unassembled WGS sequence"/>
</dbReference>
<dbReference type="PANTHER" id="PTHR43326:SF1">
    <property type="entry name" value="METHIONINE--TRNA LIGASE, MITOCHONDRIAL"/>
    <property type="match status" value="1"/>
</dbReference>
<dbReference type="InterPro" id="IPR033911">
    <property type="entry name" value="MetRS_core"/>
</dbReference>
<evidence type="ECO:0000259" key="11">
    <source>
        <dbReference type="Pfam" id="PF09334"/>
    </source>
</evidence>
<comment type="similarity">
    <text evidence="10">Belongs to the class-I aminoacyl-tRNA synthetase family.</text>
</comment>
<protein>
    <recommendedName>
        <fullName evidence="7">Methionine--tRNA ligase, mitochondrial</fullName>
        <ecNumber evidence="1">6.1.1.10</ecNumber>
    </recommendedName>
    <alternativeName>
        <fullName evidence="8">Mitochondrial methionyl-tRNA synthetase</fullName>
    </alternativeName>
</protein>
<gene>
    <name evidence="12" type="ORF">ElyMa_006246900</name>
</gene>
<evidence type="ECO:0000313" key="13">
    <source>
        <dbReference type="Proteomes" id="UP000762676"/>
    </source>
</evidence>
<evidence type="ECO:0000256" key="10">
    <source>
        <dbReference type="RuleBase" id="RU363039"/>
    </source>
</evidence>
<evidence type="ECO:0000256" key="7">
    <source>
        <dbReference type="ARBA" id="ARBA00026124"/>
    </source>
</evidence>
<keyword evidence="3 10" id="KW-0547">Nucleotide-binding</keyword>
<evidence type="ECO:0000256" key="2">
    <source>
        <dbReference type="ARBA" id="ARBA00022598"/>
    </source>
</evidence>
<dbReference type="InterPro" id="IPR023457">
    <property type="entry name" value="Met-tRNA_synth_2"/>
</dbReference>
<dbReference type="InterPro" id="IPR014729">
    <property type="entry name" value="Rossmann-like_a/b/a_fold"/>
</dbReference>
<dbReference type="SUPFAM" id="SSF47323">
    <property type="entry name" value="Anticodon-binding domain of a subclass of class I aminoacyl-tRNA synthetases"/>
    <property type="match status" value="1"/>
</dbReference>
<name>A0AAV4HA33_9GAST</name>
<keyword evidence="5 10" id="KW-0648">Protein biosynthesis</keyword>
<keyword evidence="13" id="KW-1185">Reference proteome</keyword>
<keyword evidence="4 10" id="KW-0067">ATP-binding</keyword>
<dbReference type="Pfam" id="PF09334">
    <property type="entry name" value="tRNA-synt_1g"/>
    <property type="match status" value="1"/>
</dbReference>
<dbReference type="InterPro" id="IPR041872">
    <property type="entry name" value="Anticodon_Met"/>
</dbReference>
<dbReference type="SUPFAM" id="SSF52374">
    <property type="entry name" value="Nucleotidylyl transferase"/>
    <property type="match status" value="1"/>
</dbReference>
<dbReference type="Gene3D" id="3.40.50.620">
    <property type="entry name" value="HUPs"/>
    <property type="match status" value="1"/>
</dbReference>
<dbReference type="AlphaFoldDB" id="A0AAV4HA33"/>
<dbReference type="InterPro" id="IPR015413">
    <property type="entry name" value="Methionyl/Leucyl_tRNA_Synth"/>
</dbReference>
<dbReference type="CDD" id="cd07957">
    <property type="entry name" value="Anticodon_Ia_Met"/>
    <property type="match status" value="1"/>
</dbReference>
<evidence type="ECO:0000256" key="6">
    <source>
        <dbReference type="ARBA" id="ARBA00023146"/>
    </source>
</evidence>
<evidence type="ECO:0000256" key="4">
    <source>
        <dbReference type="ARBA" id="ARBA00022840"/>
    </source>
</evidence>
<dbReference type="GO" id="GO:0004825">
    <property type="term" value="F:methionine-tRNA ligase activity"/>
    <property type="evidence" value="ECO:0007669"/>
    <property type="project" value="UniProtKB-EC"/>
</dbReference>
<dbReference type="GO" id="GO:0006431">
    <property type="term" value="P:methionyl-tRNA aminoacylation"/>
    <property type="evidence" value="ECO:0007669"/>
    <property type="project" value="InterPro"/>
</dbReference>
<dbReference type="InterPro" id="IPR009080">
    <property type="entry name" value="tRNAsynth_Ia_anticodon-bd"/>
</dbReference>
<dbReference type="FunFam" id="2.170.220.10:FF:000001">
    <property type="entry name" value="methionine--tRNA ligase, mitochondrial"/>
    <property type="match status" value="1"/>
</dbReference>
<accession>A0AAV4HA33</accession>
<evidence type="ECO:0000313" key="12">
    <source>
        <dbReference type="EMBL" id="GFR94307.1"/>
    </source>
</evidence>
<evidence type="ECO:0000256" key="5">
    <source>
        <dbReference type="ARBA" id="ARBA00022917"/>
    </source>
</evidence>
<feature type="domain" description="Methionyl/Leucyl tRNA synthetase" evidence="11">
    <location>
        <begin position="42"/>
        <end position="400"/>
    </location>
</feature>
<dbReference type="InterPro" id="IPR014758">
    <property type="entry name" value="Met-tRNA_synth"/>
</dbReference>
<evidence type="ECO:0000256" key="9">
    <source>
        <dbReference type="ARBA" id="ARBA00047364"/>
    </source>
</evidence>
<keyword evidence="2 10" id="KW-0436">Ligase</keyword>
<dbReference type="EMBL" id="BMAT01012539">
    <property type="protein sequence ID" value="GFR94307.1"/>
    <property type="molecule type" value="Genomic_DNA"/>
</dbReference>
<dbReference type="CDD" id="cd00814">
    <property type="entry name" value="MetRS_core"/>
    <property type="match status" value="1"/>
</dbReference>
<reference evidence="12 13" key="1">
    <citation type="journal article" date="2021" name="Elife">
        <title>Chloroplast acquisition without the gene transfer in kleptoplastic sea slugs, Plakobranchus ocellatus.</title>
        <authorList>
            <person name="Maeda T."/>
            <person name="Takahashi S."/>
            <person name="Yoshida T."/>
            <person name="Shimamura S."/>
            <person name="Takaki Y."/>
            <person name="Nagai Y."/>
            <person name="Toyoda A."/>
            <person name="Suzuki Y."/>
            <person name="Arimoto A."/>
            <person name="Ishii H."/>
            <person name="Satoh N."/>
            <person name="Nishiyama T."/>
            <person name="Hasebe M."/>
            <person name="Maruyama T."/>
            <person name="Minagawa J."/>
            <person name="Obokata J."/>
            <person name="Shigenobu S."/>
        </authorList>
    </citation>
    <scope>NUCLEOTIDE SEQUENCE [LARGE SCALE GENOMIC DNA]</scope>
</reference>
<sequence length="573" mass="65051">MFLRSYPRKHFRWPATLTVKKFLRRVFLQSHQTRTYSNSDPYFITTPIFYVNAAPHLGHLYCCLLADASARWQQLKGRSTFFTTGTDEHGLKIQQAAAANNQVPSAFCDEVSQHFKTLFDSANIKYDAFQRTTDQKHVEAVQAFWKRLESAGHIYQGSYAGWYSVPDEAFLTNEDVEEKILADGSTKLVSKESGHAVIWTEEKNYMFKLSDFQQDLLYWLNSHPIQPTQLEPQVRHMVQTLPDLSVTRDRERLSWGIPVPGDPSQTIYVWLDALINYISALGYPHRDISPWPPDCQIVGKDILRFHAVYWPAFLIAAGLEPPPKLVVHSHWLVDNVKMSKSLGNVVDPQDKMREFGVDGFRYFLLKEGSLSSDCSYSDRRLAERINTDLANTLGNLLGRSTAPSVNRIQGLPPMSEEGLFEFMTQEEREIHQTLYCLPDRVDHLIQQFHFSKALDLVMSQLHWGNAFVQAHEPWVLSKAVASGQSTGDNSQGNEEAQAAQIHLDTVLHVAMEMLRVSGIILQAVVPDLSDRLLTRLGVPKAQRTFSHAQKPCTEGHKGLGDKIVLYKKVNIAS</sequence>
<evidence type="ECO:0000256" key="1">
    <source>
        <dbReference type="ARBA" id="ARBA00012838"/>
    </source>
</evidence>
<keyword evidence="6 10" id="KW-0030">Aminoacyl-tRNA synthetase</keyword>
<dbReference type="PRINTS" id="PR01041">
    <property type="entry name" value="TRNASYNTHMET"/>
</dbReference>
<dbReference type="Gene3D" id="2.170.220.10">
    <property type="match status" value="1"/>
</dbReference>